<keyword evidence="1" id="KW-1133">Transmembrane helix</keyword>
<keyword evidence="1" id="KW-0472">Membrane</keyword>
<sequence>MFALLCIYYALFLFELSNVKLQTLAVNRFCSLFCLVVFLVNFGSFCLRERRRDDDDDDKGGGGNDDGNCTFFSIAAVQISQIKFWNTIGIERAFKRKMYQMSATFMFLLLKILGGDY</sequence>
<dbReference type="Gramene" id="rna-AYBTSS11_LOCUS25683">
    <property type="protein sequence ID" value="CAJ1973619.1"/>
    <property type="gene ID" value="gene-AYBTSS11_LOCUS25683"/>
</dbReference>
<organism evidence="2 3">
    <name type="scientific">Sphenostylis stenocarpa</name>
    <dbReference type="NCBI Taxonomy" id="92480"/>
    <lineage>
        <taxon>Eukaryota</taxon>
        <taxon>Viridiplantae</taxon>
        <taxon>Streptophyta</taxon>
        <taxon>Embryophyta</taxon>
        <taxon>Tracheophyta</taxon>
        <taxon>Spermatophyta</taxon>
        <taxon>Magnoliopsida</taxon>
        <taxon>eudicotyledons</taxon>
        <taxon>Gunneridae</taxon>
        <taxon>Pentapetalae</taxon>
        <taxon>rosids</taxon>
        <taxon>fabids</taxon>
        <taxon>Fabales</taxon>
        <taxon>Fabaceae</taxon>
        <taxon>Papilionoideae</taxon>
        <taxon>50 kb inversion clade</taxon>
        <taxon>NPAAA clade</taxon>
        <taxon>indigoferoid/millettioid clade</taxon>
        <taxon>Phaseoleae</taxon>
        <taxon>Sphenostylis</taxon>
    </lineage>
</organism>
<accession>A0AA86TGK2</accession>
<name>A0AA86TGK2_9FABA</name>
<reference evidence="2" key="1">
    <citation type="submission" date="2023-10" db="EMBL/GenBank/DDBJ databases">
        <authorList>
            <person name="Domelevo Entfellner J.-B."/>
        </authorList>
    </citation>
    <scope>NUCLEOTIDE SEQUENCE</scope>
</reference>
<dbReference type="EMBL" id="OY731406">
    <property type="protein sequence ID" value="CAJ1973619.1"/>
    <property type="molecule type" value="Genomic_DNA"/>
</dbReference>
<keyword evidence="3" id="KW-1185">Reference proteome</keyword>
<feature type="transmembrane region" description="Helical" evidence="1">
    <location>
        <begin position="29"/>
        <end position="47"/>
    </location>
</feature>
<keyword evidence="1" id="KW-0812">Transmembrane</keyword>
<evidence type="ECO:0000313" key="3">
    <source>
        <dbReference type="Proteomes" id="UP001189624"/>
    </source>
</evidence>
<dbReference type="Proteomes" id="UP001189624">
    <property type="component" value="Chromosome 9"/>
</dbReference>
<evidence type="ECO:0000313" key="2">
    <source>
        <dbReference type="EMBL" id="CAJ1973619.1"/>
    </source>
</evidence>
<gene>
    <name evidence="2" type="ORF">AYBTSS11_LOCUS25683</name>
</gene>
<dbReference type="AlphaFoldDB" id="A0AA86TGK2"/>
<evidence type="ECO:0000256" key="1">
    <source>
        <dbReference type="SAM" id="Phobius"/>
    </source>
</evidence>
<protein>
    <submittedName>
        <fullName evidence="2">Uncharacterized protein</fullName>
    </submittedName>
</protein>
<proteinExistence type="predicted"/>